<comment type="caution">
    <text evidence="1">The sequence shown here is derived from an EMBL/GenBank/DDBJ whole genome shotgun (WGS) entry which is preliminary data.</text>
</comment>
<evidence type="ECO:0000313" key="2">
    <source>
        <dbReference type="Proteomes" id="UP000007264"/>
    </source>
</evidence>
<dbReference type="Proteomes" id="UP000007264">
    <property type="component" value="Unassembled WGS sequence"/>
</dbReference>
<dbReference type="KEGG" id="csl:COCSUDRAFT_59754"/>
<evidence type="ECO:0000313" key="1">
    <source>
        <dbReference type="EMBL" id="EIE18823.1"/>
    </source>
</evidence>
<organism evidence="1 2">
    <name type="scientific">Coccomyxa subellipsoidea (strain C-169)</name>
    <name type="common">Green microalga</name>
    <dbReference type="NCBI Taxonomy" id="574566"/>
    <lineage>
        <taxon>Eukaryota</taxon>
        <taxon>Viridiplantae</taxon>
        <taxon>Chlorophyta</taxon>
        <taxon>core chlorophytes</taxon>
        <taxon>Trebouxiophyceae</taxon>
        <taxon>Trebouxiophyceae incertae sedis</taxon>
        <taxon>Coccomyxaceae</taxon>
        <taxon>Coccomyxa</taxon>
        <taxon>Coccomyxa subellipsoidea</taxon>
    </lineage>
</organism>
<sequence>MEEGSLLQRFSGAMRTILRLPEVRAVLQFGQFTASFLFGKPLALSFTWTLHLTMRTRYF</sequence>
<dbReference type="RefSeq" id="XP_005643367.1">
    <property type="nucleotide sequence ID" value="XM_005643310.1"/>
</dbReference>
<gene>
    <name evidence="1" type="ORF">COCSUDRAFT_59754</name>
</gene>
<dbReference type="EMBL" id="AGSI01000021">
    <property type="protein sequence ID" value="EIE18823.1"/>
    <property type="molecule type" value="Genomic_DNA"/>
</dbReference>
<reference evidence="1 2" key="1">
    <citation type="journal article" date="2012" name="Genome Biol.">
        <title>The genome of the polar eukaryotic microalga coccomyxa subellipsoidea reveals traits of cold adaptation.</title>
        <authorList>
            <person name="Blanc G."/>
            <person name="Agarkova I."/>
            <person name="Grimwood J."/>
            <person name="Kuo A."/>
            <person name="Brueggeman A."/>
            <person name="Dunigan D."/>
            <person name="Gurnon J."/>
            <person name="Ladunga I."/>
            <person name="Lindquist E."/>
            <person name="Lucas S."/>
            <person name="Pangilinan J."/>
            <person name="Proschold T."/>
            <person name="Salamov A."/>
            <person name="Schmutz J."/>
            <person name="Weeks D."/>
            <person name="Yamada T."/>
            <person name="Claverie J.M."/>
            <person name="Grigoriev I."/>
            <person name="Van Etten J."/>
            <person name="Lomsadze A."/>
            <person name="Borodovsky M."/>
        </authorList>
    </citation>
    <scope>NUCLEOTIDE SEQUENCE [LARGE SCALE GENOMIC DNA]</scope>
    <source>
        <strain evidence="1 2">C-169</strain>
    </source>
</reference>
<keyword evidence="2" id="KW-1185">Reference proteome</keyword>
<name>I0YKA4_COCSC</name>
<accession>I0YKA4</accession>
<dbReference type="AlphaFoldDB" id="I0YKA4"/>
<dbReference type="GeneID" id="17036773"/>
<proteinExistence type="predicted"/>
<protein>
    <submittedName>
        <fullName evidence="1">Uncharacterized protein</fullName>
    </submittedName>
</protein>